<dbReference type="PANTHER" id="PTHR19290">
    <property type="entry name" value="BASIC HELIX-LOOP-HELIX PROTEIN NEUROGENIN-RELATED"/>
    <property type="match status" value="1"/>
</dbReference>
<name>A0A6F9DIW2_9ASCI</name>
<feature type="region of interest" description="Disordered" evidence="8">
    <location>
        <begin position="515"/>
        <end position="632"/>
    </location>
</feature>
<feature type="compositionally biased region" description="Polar residues" evidence="8">
    <location>
        <begin position="179"/>
        <end position="193"/>
    </location>
</feature>
<feature type="region of interest" description="Disordered" evidence="8">
    <location>
        <begin position="74"/>
        <end position="399"/>
    </location>
</feature>
<evidence type="ECO:0000256" key="3">
    <source>
        <dbReference type="ARBA" id="ARBA00023015"/>
    </source>
</evidence>
<evidence type="ECO:0000256" key="5">
    <source>
        <dbReference type="ARBA" id="ARBA00023163"/>
    </source>
</evidence>
<feature type="domain" description="BHLH" evidence="9">
    <location>
        <begin position="685"/>
        <end position="737"/>
    </location>
</feature>
<dbReference type="Gene3D" id="4.10.280.10">
    <property type="entry name" value="Helix-loop-helix DNA-binding domain"/>
    <property type="match status" value="1"/>
</dbReference>
<evidence type="ECO:0000256" key="4">
    <source>
        <dbReference type="ARBA" id="ARBA00023125"/>
    </source>
</evidence>
<evidence type="ECO:0000256" key="8">
    <source>
        <dbReference type="SAM" id="MobiDB-lite"/>
    </source>
</evidence>
<evidence type="ECO:0000256" key="6">
    <source>
        <dbReference type="ARBA" id="ARBA00023242"/>
    </source>
</evidence>
<organism evidence="10">
    <name type="scientific">Phallusia mammillata</name>
    <dbReference type="NCBI Taxonomy" id="59560"/>
    <lineage>
        <taxon>Eukaryota</taxon>
        <taxon>Metazoa</taxon>
        <taxon>Chordata</taxon>
        <taxon>Tunicata</taxon>
        <taxon>Ascidiacea</taxon>
        <taxon>Phlebobranchia</taxon>
        <taxon>Ascidiidae</taxon>
        <taxon>Phallusia</taxon>
    </lineage>
</organism>
<keyword evidence="6" id="KW-0539">Nucleus</keyword>
<feature type="compositionally biased region" description="Low complexity" evidence="8">
    <location>
        <begin position="265"/>
        <end position="275"/>
    </location>
</feature>
<evidence type="ECO:0000256" key="1">
    <source>
        <dbReference type="ARBA" id="ARBA00004324"/>
    </source>
</evidence>
<feature type="compositionally biased region" description="Basic and acidic residues" evidence="8">
    <location>
        <begin position="575"/>
        <end position="586"/>
    </location>
</feature>
<evidence type="ECO:0000313" key="10">
    <source>
        <dbReference type="EMBL" id="CAB3263362.1"/>
    </source>
</evidence>
<feature type="compositionally biased region" description="Basic and acidic residues" evidence="8">
    <location>
        <begin position="610"/>
        <end position="631"/>
    </location>
</feature>
<comment type="subcellular location">
    <subcellularLocation>
        <location evidence="2">Cytoplasm</location>
    </subcellularLocation>
    <subcellularLocation>
        <location evidence="1">Nucleus speckle</location>
    </subcellularLocation>
</comment>
<feature type="compositionally biased region" description="Basic and acidic residues" evidence="8">
    <location>
        <begin position="77"/>
        <end position="101"/>
    </location>
</feature>
<feature type="compositionally biased region" description="Polar residues" evidence="8">
    <location>
        <begin position="241"/>
        <end position="251"/>
    </location>
</feature>
<dbReference type="GO" id="GO:0005737">
    <property type="term" value="C:cytoplasm"/>
    <property type="evidence" value="ECO:0007669"/>
    <property type="project" value="UniProtKB-SubCell"/>
</dbReference>
<reference evidence="10" key="1">
    <citation type="submission" date="2020-04" db="EMBL/GenBank/DDBJ databases">
        <authorList>
            <person name="Neveu A P."/>
        </authorList>
    </citation>
    <scope>NUCLEOTIDE SEQUENCE</scope>
    <source>
        <tissue evidence="10">Whole embryo</tissue>
    </source>
</reference>
<dbReference type="InterPro" id="IPR036638">
    <property type="entry name" value="HLH_DNA-bd_sf"/>
</dbReference>
<evidence type="ECO:0000256" key="7">
    <source>
        <dbReference type="ARBA" id="ARBA00076520"/>
    </source>
</evidence>
<dbReference type="InterPro" id="IPR032660">
    <property type="entry name" value="ATOH8_bHLH"/>
</dbReference>
<dbReference type="GO" id="GO:0070888">
    <property type="term" value="F:E-box binding"/>
    <property type="evidence" value="ECO:0007669"/>
    <property type="project" value="TreeGrafter"/>
</dbReference>
<keyword evidence="4" id="KW-0238">DNA-binding</keyword>
<proteinExistence type="evidence at transcript level"/>
<dbReference type="SMART" id="SM00353">
    <property type="entry name" value="HLH"/>
    <property type="match status" value="1"/>
</dbReference>
<sequence length="880" mass="96744">MVFEDASSPAMTSASQKLHANIINPYEVTSDVMPACVATSFPHSDLYKPHIPRESHLSESSSPETTGYECYAPAFRPFERRSPSTDSGTKSDESIKSDKQHQHQISDPSPAKRNPDAERINVNNNSCKSGVISRSNRPEVETTRKTPPSACKNSHPLKKRMLFGRGSLPPSPEAADQEPAQQSTNETSRSFPGSSDILRQMYAAFGGGMDPQFKYSLDQTRSTGPAIPTKAPSMGPLHPATRSTQGQTSPVHSPESPTAVHEAKAAQAVSSAKAQPENVQEQNLPQEHRRKRHSSSQSSTPPRKSNKLSSLHGDKKTAFHAYKRNGPLPSRVSSEKDSELNNSYDEPALNNRKRRSHDTSPQRHDAPADMSDTIRRRSLSGVKRSRHTSSESGDSAGANQVRVPYVHNPGFPSAMPYPSPFGFNPAAFALPGMGMPFGIPPMPQPNPAGVNPFLMGANSYLANPMLLREMIAAQTNAAAMSSLFPAPTALGGFPLLPGLTMEHMQALQHLQNSSNFLAQGNPPKHPVPASNPRDTMERLADRQLTNEKRRSEPRDRARSPTTPVRVKQSSNSGEQLHRPPPIEDQGRIPPFLNKPSVSKGAIPKARSERKKSDKKTERTKNKTTEPRKSKVIDTSVPTKKVLIEKEQPHPITEQDFDDSTLGETSSLDGVSGCPKSASYKNLTRERRLVANARERTRVHTISSAFDELRTQVPSYSCNQKLSKLAILRIACSYIRTLSVLAGRDETTPFSQGVDQCTRVLQAESRARSRRKSNKAQIEWEMVNYERQKSSDDSPNKQFEDSNCASDDVMMSDVTSEKATEVDVETVDERIDVLEDVTNRTSISDHGTVKHTTVPETCASEERSSEHVTSTPSRVPDVSAQ</sequence>
<dbReference type="GO" id="GO:0046983">
    <property type="term" value="F:protein dimerization activity"/>
    <property type="evidence" value="ECO:0007669"/>
    <property type="project" value="InterPro"/>
</dbReference>
<feature type="region of interest" description="Disordered" evidence="8">
    <location>
        <begin position="784"/>
        <end position="819"/>
    </location>
</feature>
<dbReference type="GO" id="GO:0003700">
    <property type="term" value="F:DNA-binding transcription factor activity"/>
    <property type="evidence" value="ECO:0007669"/>
    <property type="project" value="InterPro"/>
</dbReference>
<dbReference type="Pfam" id="PF00010">
    <property type="entry name" value="HLH"/>
    <property type="match status" value="1"/>
</dbReference>
<dbReference type="SUPFAM" id="SSF47459">
    <property type="entry name" value="HLH, helix-loop-helix DNA-binding domain"/>
    <property type="match status" value="1"/>
</dbReference>
<dbReference type="AlphaFoldDB" id="A0A6F9DIW2"/>
<dbReference type="CDD" id="cd11421">
    <property type="entry name" value="bHLH_TS_ATOH8"/>
    <property type="match status" value="1"/>
</dbReference>
<feature type="region of interest" description="Disordered" evidence="8">
    <location>
        <begin position="837"/>
        <end position="880"/>
    </location>
</feature>
<feature type="compositionally biased region" description="Basic and acidic residues" evidence="8">
    <location>
        <begin position="357"/>
        <end position="375"/>
    </location>
</feature>
<accession>A0A6F9DIW2</accession>
<dbReference type="GO" id="GO:0016607">
    <property type="term" value="C:nuclear speck"/>
    <property type="evidence" value="ECO:0007669"/>
    <property type="project" value="UniProtKB-SubCell"/>
</dbReference>
<feature type="compositionally biased region" description="Basic and acidic residues" evidence="8">
    <location>
        <begin position="534"/>
        <end position="558"/>
    </location>
</feature>
<feature type="compositionally biased region" description="Polar residues" evidence="8">
    <location>
        <begin position="121"/>
        <end position="135"/>
    </location>
</feature>
<dbReference type="GO" id="GO:0009653">
    <property type="term" value="P:anatomical structure morphogenesis"/>
    <property type="evidence" value="ECO:0007669"/>
    <property type="project" value="TreeGrafter"/>
</dbReference>
<dbReference type="InterPro" id="IPR050359">
    <property type="entry name" value="bHLH_transcription_factors"/>
</dbReference>
<keyword evidence="3" id="KW-0805">Transcription regulation</keyword>
<dbReference type="EMBL" id="LR787500">
    <property type="protein sequence ID" value="CAB3263362.1"/>
    <property type="molecule type" value="mRNA"/>
</dbReference>
<dbReference type="GO" id="GO:0045944">
    <property type="term" value="P:positive regulation of transcription by RNA polymerase II"/>
    <property type="evidence" value="ECO:0007669"/>
    <property type="project" value="TreeGrafter"/>
</dbReference>
<gene>
    <name evidence="10" type="primary">LOC778686</name>
</gene>
<dbReference type="InterPro" id="IPR011598">
    <property type="entry name" value="bHLH_dom"/>
</dbReference>
<feature type="compositionally biased region" description="Basic and acidic residues" evidence="8">
    <location>
        <begin position="784"/>
        <end position="799"/>
    </location>
</feature>
<feature type="compositionally biased region" description="Polar residues" evidence="8">
    <location>
        <begin position="559"/>
        <end position="574"/>
    </location>
</feature>
<dbReference type="PROSITE" id="PS50888">
    <property type="entry name" value="BHLH"/>
    <property type="match status" value="1"/>
</dbReference>
<dbReference type="PANTHER" id="PTHR19290:SF102">
    <property type="entry name" value="TRANSCRIPTION FACTOR ATOH8"/>
    <property type="match status" value="1"/>
</dbReference>
<protein>
    <recommendedName>
        <fullName evidence="7">Protein atonal homolog 8</fullName>
    </recommendedName>
</protein>
<evidence type="ECO:0000259" key="9">
    <source>
        <dbReference type="PROSITE" id="PS50888"/>
    </source>
</evidence>
<feature type="region of interest" description="Disordered" evidence="8">
    <location>
        <begin position="652"/>
        <end position="672"/>
    </location>
</feature>
<dbReference type="FunFam" id="4.10.280.10:FF:000052">
    <property type="entry name" value="Protein atonal homolog 8"/>
    <property type="match status" value="1"/>
</dbReference>
<evidence type="ECO:0000256" key="2">
    <source>
        <dbReference type="ARBA" id="ARBA00004496"/>
    </source>
</evidence>
<keyword evidence="5" id="KW-0804">Transcription</keyword>
<feature type="compositionally biased region" description="Polar residues" evidence="8">
    <location>
        <begin position="838"/>
        <end position="854"/>
    </location>
</feature>